<feature type="region of interest" description="Disordered" evidence="5">
    <location>
        <begin position="1"/>
        <end position="26"/>
    </location>
</feature>
<dbReference type="GO" id="GO:0017110">
    <property type="term" value="F:nucleoside diphosphate phosphatase activity"/>
    <property type="evidence" value="ECO:0007669"/>
    <property type="project" value="TreeGrafter"/>
</dbReference>
<keyword evidence="2" id="KW-0378">Hydrolase</keyword>
<comment type="similarity">
    <text evidence="1">Belongs to the GDA1/CD39 NTPase family.</text>
</comment>
<evidence type="ECO:0000256" key="5">
    <source>
        <dbReference type="SAM" id="MobiDB-lite"/>
    </source>
</evidence>
<feature type="compositionally biased region" description="Basic and acidic residues" evidence="5">
    <location>
        <begin position="10"/>
        <end position="21"/>
    </location>
</feature>
<reference evidence="6 7" key="1">
    <citation type="journal article" date="2012" name="Genome Biol.">
        <title>Genome and low-iron response of an oceanic diatom adapted to chronic iron limitation.</title>
        <authorList>
            <person name="Lommer M."/>
            <person name="Specht M."/>
            <person name="Roy A.S."/>
            <person name="Kraemer L."/>
            <person name="Andreson R."/>
            <person name="Gutowska M.A."/>
            <person name="Wolf J."/>
            <person name="Bergner S.V."/>
            <person name="Schilhabel M.B."/>
            <person name="Klostermeier U.C."/>
            <person name="Beiko R.G."/>
            <person name="Rosenstiel P."/>
            <person name="Hippler M."/>
            <person name="Laroche J."/>
        </authorList>
    </citation>
    <scope>NUCLEOTIDE SEQUENCE [LARGE SCALE GENOMIC DNA]</scope>
    <source>
        <strain evidence="6 7">CCMP1005</strain>
    </source>
</reference>
<organism evidence="6 7">
    <name type="scientific">Thalassiosira oceanica</name>
    <name type="common">Marine diatom</name>
    <dbReference type="NCBI Taxonomy" id="159749"/>
    <lineage>
        <taxon>Eukaryota</taxon>
        <taxon>Sar</taxon>
        <taxon>Stramenopiles</taxon>
        <taxon>Ochrophyta</taxon>
        <taxon>Bacillariophyta</taxon>
        <taxon>Coscinodiscophyceae</taxon>
        <taxon>Thalassiosirophycidae</taxon>
        <taxon>Thalassiosirales</taxon>
        <taxon>Thalassiosiraceae</taxon>
        <taxon>Thalassiosira</taxon>
    </lineage>
</organism>
<dbReference type="EMBL" id="AGNL01002943">
    <property type="protein sequence ID" value="EJK75416.1"/>
    <property type="molecule type" value="Genomic_DNA"/>
</dbReference>
<gene>
    <name evidence="6" type="ORF">THAOC_02857</name>
</gene>
<evidence type="ECO:0000313" key="7">
    <source>
        <dbReference type="Proteomes" id="UP000266841"/>
    </source>
</evidence>
<evidence type="ECO:0000256" key="1">
    <source>
        <dbReference type="ARBA" id="ARBA00009283"/>
    </source>
</evidence>
<feature type="active site" description="Proton acceptor" evidence="3">
    <location>
        <position position="283"/>
    </location>
</feature>
<dbReference type="OrthoDB" id="6372431at2759"/>
<protein>
    <submittedName>
        <fullName evidence="6">Uncharacterized protein</fullName>
    </submittedName>
</protein>
<keyword evidence="4" id="KW-0547">Nucleotide-binding</keyword>
<evidence type="ECO:0000256" key="4">
    <source>
        <dbReference type="PIRSR" id="PIRSR600407-2"/>
    </source>
</evidence>
<dbReference type="AlphaFoldDB" id="K0TLL7"/>
<dbReference type="CDD" id="cd24003">
    <property type="entry name" value="ASKHA_NBD_GDA1_CD39_NTPase"/>
    <property type="match status" value="1"/>
</dbReference>
<dbReference type="Gene3D" id="3.30.420.150">
    <property type="entry name" value="Exopolyphosphatase. Domain 2"/>
    <property type="match status" value="1"/>
</dbReference>
<dbReference type="eggNOG" id="KOG1386">
    <property type="taxonomic scope" value="Eukaryota"/>
</dbReference>
<dbReference type="OMA" id="VACRTEE"/>
<feature type="non-terminal residue" evidence="6">
    <location>
        <position position="1"/>
    </location>
</feature>
<feature type="binding site" evidence="4">
    <location>
        <begin position="354"/>
        <end position="358"/>
    </location>
    <ligand>
        <name>ATP</name>
        <dbReference type="ChEBI" id="CHEBI:30616"/>
    </ligand>
</feature>
<proteinExistence type="inferred from homology"/>
<dbReference type="InterPro" id="IPR000407">
    <property type="entry name" value="GDA1_CD39_NTPase"/>
</dbReference>
<name>K0TLL7_THAOC</name>
<evidence type="ECO:0000313" key="6">
    <source>
        <dbReference type="EMBL" id="EJK75416.1"/>
    </source>
</evidence>
<dbReference type="Pfam" id="PF01150">
    <property type="entry name" value="GDA1_CD39"/>
    <property type="match status" value="1"/>
</dbReference>
<evidence type="ECO:0000256" key="3">
    <source>
        <dbReference type="PIRSR" id="PIRSR600407-1"/>
    </source>
</evidence>
<sequence>NTTTASGDQLEPRRVACRTEEEGPGTAPASTVILALRFEPWQSSRLAFDLALRPPPHHTSAYLDTRHTPITSSRHHELHAANATYDPRTVPHYTDEQHNASPFRIVSSARFPLTRTHVCILIAIKHTFCLLKIIDVGSTGSRLHIFEFVASSFASSSVGDIESDANSNDERRVQCLRRGSSKAWTPLSTFASEMDDGRLNATHVAHHMLPLFDYATIIIPPVYHSTTPVRISCTAGMRLLPPDEQNRVYDALFEGLREQSTTGMFPFTDLKRENVFTLDGEREGFFGAVAANYLRGVVDAELKVIIPDKGICTNKFGMCEQDAENVVFGPSRHYVPQIHNVKRDGPLGALDMGGSSTQIVYRWTNSAEPSGPSEMSQSADEHVHVPSHLDESEFFSTSFLSYGADQFRERLWNLWVSEAEAEDSPREPNPTTISNPCNFAGYRTMYRGHEFVGSGNAHSCKDQINRLIPYHHDAIDLEELYDENEQFKSQMTGSMLKVTKEKWWDPELSDHDHPIRVSWPTPSIEELTHALDSFCARSWSGDIEYMQHEHTRAEVLPHRCFEAVYMVTLLRDGFGFHPSARDITFTQWVEGNEVEWSLGMALSEYAADRTRHTKDEMI</sequence>
<dbReference type="Proteomes" id="UP000266841">
    <property type="component" value="Unassembled WGS sequence"/>
</dbReference>
<dbReference type="Gene3D" id="3.30.420.40">
    <property type="match status" value="1"/>
</dbReference>
<evidence type="ECO:0000256" key="2">
    <source>
        <dbReference type="ARBA" id="ARBA00022801"/>
    </source>
</evidence>
<dbReference type="PANTHER" id="PTHR11782:SF83">
    <property type="entry name" value="GUANOSINE-DIPHOSPHATASE"/>
    <property type="match status" value="1"/>
</dbReference>
<keyword evidence="7" id="KW-1185">Reference proteome</keyword>
<keyword evidence="4" id="KW-0067">ATP-binding</keyword>
<dbReference type="PANTHER" id="PTHR11782">
    <property type="entry name" value="ADENOSINE/GUANOSINE DIPHOSPHATASE"/>
    <property type="match status" value="1"/>
</dbReference>
<accession>K0TLL7</accession>
<comment type="caution">
    <text evidence="6">The sequence shown here is derived from an EMBL/GenBank/DDBJ whole genome shotgun (WGS) entry which is preliminary data.</text>
</comment>
<dbReference type="GO" id="GO:0009134">
    <property type="term" value="P:nucleoside diphosphate catabolic process"/>
    <property type="evidence" value="ECO:0007669"/>
    <property type="project" value="TreeGrafter"/>
</dbReference>
<dbReference type="GO" id="GO:0005524">
    <property type="term" value="F:ATP binding"/>
    <property type="evidence" value="ECO:0007669"/>
    <property type="project" value="UniProtKB-KW"/>
</dbReference>
<dbReference type="GO" id="GO:0016020">
    <property type="term" value="C:membrane"/>
    <property type="evidence" value="ECO:0007669"/>
    <property type="project" value="TreeGrafter"/>
</dbReference>